<proteinExistence type="predicted"/>
<dbReference type="Proteomes" id="UP000240760">
    <property type="component" value="Unassembled WGS sequence"/>
</dbReference>
<sequence length="372" mass="41183">MAAPAEPPAYGNDKGGITADRTESVEGIRISMSSGDSKRNTTHRQLKARHIQLIGIGGTIGTVLYVQIGKGLLNGGPGSLFIAFSFWCTVVLAVTLCMAEMVTYLPVSSPFIRFAGRYVDEAFGFATGWNFFVFEAALVPFEAFAAEIDVLPHIVNAAVLTAAFSAGNSYVYCASRSLYGLALEGKAPRFLTRCTKAGVPVFCVGFVLLFALLSFLQLSSNSAVVLNWFVSLVTASQLINFCAVCVSYLCFYRALKAQGISRDSLPYKAWFMPYAAWYALVWTFVMAFVGGYTVFLPLPGYWNVPDFLFSYAMIFVYPVLYFGYKFVRKTKIRKPEEVDLLKDVAEIEEYQNNYIPTPPRNGFEKILNTLFS</sequence>
<dbReference type="PANTHER" id="PTHR43341">
    <property type="entry name" value="AMINO ACID PERMEASE"/>
    <property type="match status" value="1"/>
</dbReference>
<evidence type="ECO:0000256" key="3">
    <source>
        <dbReference type="ARBA" id="ARBA00022692"/>
    </source>
</evidence>
<dbReference type="PANTHER" id="PTHR43341:SF15">
    <property type="entry name" value="GENERAL AMINO ACID PERMEASE AGP2"/>
    <property type="match status" value="1"/>
</dbReference>
<evidence type="ECO:0000256" key="1">
    <source>
        <dbReference type="ARBA" id="ARBA00004141"/>
    </source>
</evidence>
<gene>
    <name evidence="9" type="ORF">M440DRAFT_1463269</name>
</gene>
<dbReference type="GO" id="GO:0016020">
    <property type="term" value="C:membrane"/>
    <property type="evidence" value="ECO:0007669"/>
    <property type="project" value="UniProtKB-SubCell"/>
</dbReference>
<keyword evidence="10" id="KW-1185">Reference proteome</keyword>
<feature type="transmembrane region" description="Helical" evidence="7">
    <location>
        <begin position="48"/>
        <end position="68"/>
    </location>
</feature>
<keyword evidence="6 7" id="KW-0472">Membrane</keyword>
<dbReference type="GO" id="GO:0015171">
    <property type="term" value="F:amino acid transmembrane transporter activity"/>
    <property type="evidence" value="ECO:0007669"/>
    <property type="project" value="TreeGrafter"/>
</dbReference>
<feature type="transmembrane region" description="Helical" evidence="7">
    <location>
        <begin position="271"/>
        <end position="295"/>
    </location>
</feature>
<evidence type="ECO:0000313" key="10">
    <source>
        <dbReference type="Proteomes" id="UP000240760"/>
    </source>
</evidence>
<dbReference type="STRING" id="983965.A0A2T4C1T8"/>
<dbReference type="OrthoDB" id="10062876at2759"/>
<feature type="domain" description="Amino acid permease/ SLC12A" evidence="8">
    <location>
        <begin position="148"/>
        <end position="334"/>
    </location>
</feature>
<comment type="subcellular location">
    <subcellularLocation>
        <location evidence="1">Membrane</location>
        <topology evidence="1">Multi-pass membrane protein</topology>
    </subcellularLocation>
</comment>
<evidence type="ECO:0000313" key="9">
    <source>
        <dbReference type="EMBL" id="PTB75538.1"/>
    </source>
</evidence>
<dbReference type="AlphaFoldDB" id="A0A2T4C1T8"/>
<keyword evidence="4" id="KW-0029">Amino-acid transport</keyword>
<dbReference type="EMBL" id="KZ679133">
    <property type="protein sequence ID" value="PTB75538.1"/>
    <property type="molecule type" value="Genomic_DNA"/>
</dbReference>
<feature type="transmembrane region" description="Helical" evidence="7">
    <location>
        <begin position="80"/>
        <end position="102"/>
    </location>
</feature>
<evidence type="ECO:0000256" key="2">
    <source>
        <dbReference type="ARBA" id="ARBA00022448"/>
    </source>
</evidence>
<dbReference type="Pfam" id="PF00324">
    <property type="entry name" value="AA_permease"/>
    <property type="match status" value="1"/>
</dbReference>
<keyword evidence="2" id="KW-0813">Transport</keyword>
<evidence type="ECO:0000256" key="5">
    <source>
        <dbReference type="ARBA" id="ARBA00022989"/>
    </source>
</evidence>
<evidence type="ECO:0000259" key="8">
    <source>
        <dbReference type="Pfam" id="PF00324"/>
    </source>
</evidence>
<dbReference type="InterPro" id="IPR050524">
    <property type="entry name" value="APC_YAT"/>
</dbReference>
<dbReference type="InterPro" id="IPR004840">
    <property type="entry name" value="Amino_acid_permease_CS"/>
</dbReference>
<dbReference type="PIRSF" id="PIRSF006060">
    <property type="entry name" value="AA_transporter"/>
    <property type="match status" value="1"/>
</dbReference>
<name>A0A2T4C1T8_TRILO</name>
<feature type="transmembrane region" description="Helical" evidence="7">
    <location>
        <begin position="228"/>
        <end position="251"/>
    </location>
</feature>
<feature type="transmembrane region" description="Helical" evidence="7">
    <location>
        <begin position="307"/>
        <end position="324"/>
    </location>
</feature>
<dbReference type="InterPro" id="IPR004841">
    <property type="entry name" value="AA-permease/SLC12A_dom"/>
</dbReference>
<feature type="transmembrane region" description="Helical" evidence="7">
    <location>
        <begin position="153"/>
        <end position="173"/>
    </location>
</feature>
<feature type="transmembrane region" description="Helical" evidence="7">
    <location>
        <begin position="122"/>
        <end position="141"/>
    </location>
</feature>
<dbReference type="Gene3D" id="1.20.1740.10">
    <property type="entry name" value="Amino acid/polyamine transporter I"/>
    <property type="match status" value="2"/>
</dbReference>
<keyword evidence="3 7" id="KW-0812">Transmembrane</keyword>
<keyword evidence="5 7" id="KW-1133">Transmembrane helix</keyword>
<reference evidence="9 10" key="1">
    <citation type="submission" date="2016-07" db="EMBL/GenBank/DDBJ databases">
        <title>Multiple horizontal gene transfer events from other fungi enriched the ability of initially mycotrophic Trichoderma (Ascomycota) to feed on dead plant biomass.</title>
        <authorList>
            <consortium name="DOE Joint Genome Institute"/>
            <person name="Aerts A."/>
            <person name="Atanasova L."/>
            <person name="Chenthamara K."/>
            <person name="Zhang J."/>
            <person name="Grujic M."/>
            <person name="Henrissat B."/>
            <person name="Kuo A."/>
            <person name="Salamov A."/>
            <person name="Lipzen A."/>
            <person name="Labutti K."/>
            <person name="Barry K."/>
            <person name="Miao Y."/>
            <person name="Rahimi M.J."/>
            <person name="Shen Q."/>
            <person name="Grigoriev I.V."/>
            <person name="Kubicek C.P."/>
            <person name="Druzhinina I.S."/>
        </authorList>
    </citation>
    <scope>NUCLEOTIDE SEQUENCE [LARGE SCALE GENOMIC DNA]</scope>
    <source>
        <strain evidence="9 10">ATCC 18648</strain>
    </source>
</reference>
<evidence type="ECO:0000256" key="4">
    <source>
        <dbReference type="ARBA" id="ARBA00022970"/>
    </source>
</evidence>
<evidence type="ECO:0000256" key="6">
    <source>
        <dbReference type="ARBA" id="ARBA00023136"/>
    </source>
</evidence>
<dbReference type="PROSITE" id="PS00218">
    <property type="entry name" value="AMINO_ACID_PERMEASE_1"/>
    <property type="match status" value="1"/>
</dbReference>
<feature type="transmembrane region" description="Helical" evidence="7">
    <location>
        <begin position="194"/>
        <end position="216"/>
    </location>
</feature>
<evidence type="ECO:0000256" key="7">
    <source>
        <dbReference type="SAM" id="Phobius"/>
    </source>
</evidence>
<organism evidence="9 10">
    <name type="scientific">Trichoderma longibrachiatum ATCC 18648</name>
    <dbReference type="NCBI Taxonomy" id="983965"/>
    <lineage>
        <taxon>Eukaryota</taxon>
        <taxon>Fungi</taxon>
        <taxon>Dikarya</taxon>
        <taxon>Ascomycota</taxon>
        <taxon>Pezizomycotina</taxon>
        <taxon>Sordariomycetes</taxon>
        <taxon>Hypocreomycetidae</taxon>
        <taxon>Hypocreales</taxon>
        <taxon>Hypocreaceae</taxon>
        <taxon>Trichoderma</taxon>
    </lineage>
</organism>
<protein>
    <recommendedName>
        <fullName evidence="8">Amino acid permease/ SLC12A domain-containing protein</fullName>
    </recommendedName>
</protein>
<accession>A0A2T4C1T8</accession>